<dbReference type="PANTHER" id="PTHR15922">
    <property type="entry name" value="NEUROBLASTOMA-AMPLIFIED SEQUENCE"/>
    <property type="match status" value="1"/>
</dbReference>
<dbReference type="PANTHER" id="PTHR15922:SF2">
    <property type="entry name" value="NBAS SUBUNIT OF NRZ TETHERING COMPLEX"/>
    <property type="match status" value="1"/>
</dbReference>
<proteinExistence type="predicted"/>
<dbReference type="EMBL" id="JAYMGO010000020">
    <property type="protein sequence ID" value="KAL1253822.1"/>
    <property type="molecule type" value="Genomic_DNA"/>
</dbReference>
<dbReference type="SUPFAM" id="SSF50978">
    <property type="entry name" value="WD40 repeat-like"/>
    <property type="match status" value="1"/>
</dbReference>
<feature type="compositionally biased region" description="Acidic residues" evidence="1">
    <location>
        <begin position="424"/>
        <end position="438"/>
    </location>
</feature>
<organism evidence="3 4">
    <name type="scientific">Cirrhinus molitorella</name>
    <name type="common">mud carp</name>
    <dbReference type="NCBI Taxonomy" id="172907"/>
    <lineage>
        <taxon>Eukaryota</taxon>
        <taxon>Metazoa</taxon>
        <taxon>Chordata</taxon>
        <taxon>Craniata</taxon>
        <taxon>Vertebrata</taxon>
        <taxon>Euteleostomi</taxon>
        <taxon>Actinopterygii</taxon>
        <taxon>Neopterygii</taxon>
        <taxon>Teleostei</taxon>
        <taxon>Ostariophysi</taxon>
        <taxon>Cypriniformes</taxon>
        <taxon>Cyprinidae</taxon>
        <taxon>Labeoninae</taxon>
        <taxon>Labeonini</taxon>
        <taxon>Cirrhinus</taxon>
    </lineage>
</organism>
<dbReference type="Pfam" id="PF15492">
    <property type="entry name" value="Nbas_N"/>
    <property type="match status" value="1"/>
</dbReference>
<dbReference type="InterPro" id="IPR036322">
    <property type="entry name" value="WD40_repeat_dom_sf"/>
</dbReference>
<dbReference type="InterPro" id="IPR029145">
    <property type="entry name" value="NBAS_N"/>
</dbReference>
<gene>
    <name evidence="3" type="ORF">QQF64_016051</name>
</gene>
<dbReference type="Proteomes" id="UP001558613">
    <property type="component" value="Unassembled WGS sequence"/>
</dbReference>
<evidence type="ECO:0000259" key="2">
    <source>
        <dbReference type="Pfam" id="PF15492"/>
    </source>
</evidence>
<feature type="region of interest" description="Disordered" evidence="1">
    <location>
        <begin position="418"/>
        <end position="439"/>
    </location>
</feature>
<dbReference type="InterPro" id="IPR001680">
    <property type="entry name" value="WD40_rpt"/>
</dbReference>
<evidence type="ECO:0000256" key="1">
    <source>
        <dbReference type="SAM" id="MobiDB-lite"/>
    </source>
</evidence>
<name>A0ABR3LLS7_9TELE</name>
<keyword evidence="4" id="KW-1185">Reference proteome</keyword>
<evidence type="ECO:0000313" key="3">
    <source>
        <dbReference type="EMBL" id="KAL1253822.1"/>
    </source>
</evidence>
<dbReference type="Gene3D" id="2.130.10.10">
    <property type="entry name" value="YVTN repeat-like/Quinoprotein amine dehydrogenase"/>
    <property type="match status" value="1"/>
</dbReference>
<reference evidence="3 4" key="1">
    <citation type="submission" date="2023-09" db="EMBL/GenBank/DDBJ databases">
        <authorList>
            <person name="Wang M."/>
        </authorList>
    </citation>
    <scope>NUCLEOTIDE SEQUENCE [LARGE SCALE GENOMIC DNA]</scope>
    <source>
        <strain evidence="3">GT-2023</strain>
        <tissue evidence="3">Liver</tissue>
    </source>
</reference>
<feature type="domain" description="Neuroblastoma-amplified sequence N-terminal" evidence="2">
    <location>
        <begin position="50"/>
        <end position="330"/>
    </location>
</feature>
<feature type="non-terminal residue" evidence="3">
    <location>
        <position position="631"/>
    </location>
</feature>
<dbReference type="InterPro" id="IPR015943">
    <property type="entry name" value="WD40/YVTN_repeat-like_dom_sf"/>
</dbReference>
<comment type="caution">
    <text evidence="3">The sequence shown here is derived from an EMBL/GenBank/DDBJ whole genome shotgun (WGS) entry which is preliminary data.</text>
</comment>
<accession>A0ABR3LLS7</accession>
<dbReference type="SMART" id="SM00320">
    <property type="entry name" value="WD40"/>
    <property type="match status" value="2"/>
</dbReference>
<sequence length="631" mass="71201">MRGLKEHNSSIVAKAVTGPFRFILHYLWYSPSSSTLPPGLVRLATKQLNWQLVLASNGKLLAVVQDQCVEIRSARDDFGSIIGKCQVPKDPNPYWRRVAWSHDCALLAYADSTGTVRVFDLMGSELFVIPPAMSFPGDFSYAAAGLMFLEYTGSAQWSAELLVITYSGQLKSYLVSVGTNQGFQENHTFSFSTHYSNGITTAIYHPGHRLLLVGGCESGDSDVSRASRCGITAWRVLSGSPHYKQVTSYEDDISASQRRGFFRMPSFRLFSRHNSEQDGVFRMSLSPDGTVLAVIHFSGSLSLWDIPSFKLRGSWKQEEQPGFDEINPEWKTSLEKRKKIKDKEQYQSLLDVSWWSETALILARCSGALTVSSVRTLKNLLGKSCEWFETSPRVTSAHDGGFLSLECEVKLAHKRSRLDSSVTGEEDDGDDDSDSDEESSAKARYFGYVKQGLYYVTEMERFAPPRKRPRTVIKNYRLVSLRSTTPEELYQRKIDNEEYGEALSLAQAYGLDSDLVYQRQWRKSTVSIASIQDYLSKIKKRSWVLHECVERVPENVDAAKELLQYGLKGTDLEALIAIGDGEDQGRFILSGDLDLDDAPYEDFISTEEDIEQRKEKEAKKRQELLKKVDFS</sequence>
<evidence type="ECO:0000313" key="4">
    <source>
        <dbReference type="Proteomes" id="UP001558613"/>
    </source>
</evidence>
<protein>
    <recommendedName>
        <fullName evidence="2">Neuroblastoma-amplified sequence N-terminal domain-containing protein</fullName>
    </recommendedName>
</protein>